<evidence type="ECO:0000256" key="2">
    <source>
        <dbReference type="ARBA" id="ARBA00022729"/>
    </source>
</evidence>
<reference evidence="8" key="1">
    <citation type="submission" date="2021-02" db="EMBL/GenBank/DDBJ databases">
        <title>Genome sequence Cadophora malorum strain M34.</title>
        <authorList>
            <person name="Stefanovic E."/>
            <person name="Vu D."/>
            <person name="Scully C."/>
            <person name="Dijksterhuis J."/>
            <person name="Roader J."/>
            <person name="Houbraken J."/>
        </authorList>
    </citation>
    <scope>NUCLEOTIDE SEQUENCE</scope>
    <source>
        <strain evidence="8">M34</strain>
    </source>
</reference>
<feature type="domain" description="Glycosyl hydrolase family 30 beta sandwich" evidence="7">
    <location>
        <begin position="379"/>
        <end position="462"/>
    </location>
</feature>
<dbReference type="EMBL" id="JAFJYH010000285">
    <property type="protein sequence ID" value="KAG4414019.1"/>
    <property type="molecule type" value="Genomic_DNA"/>
</dbReference>
<gene>
    <name evidence="8" type="ORF">IFR04_012835</name>
</gene>
<comment type="similarity">
    <text evidence="1">Belongs to the glycosyl hydrolase 30 family.</text>
</comment>
<dbReference type="InterPro" id="IPR001139">
    <property type="entry name" value="Glyco_hydro_30"/>
</dbReference>
<feature type="region of interest" description="Disordered" evidence="4">
    <location>
        <begin position="92"/>
        <end position="112"/>
    </location>
</feature>
<dbReference type="PANTHER" id="PTHR11069:SF23">
    <property type="entry name" value="LYSOSOMAL ACID GLUCOSYLCERAMIDASE"/>
    <property type="match status" value="1"/>
</dbReference>
<evidence type="ECO:0000259" key="7">
    <source>
        <dbReference type="Pfam" id="PF17189"/>
    </source>
</evidence>
<keyword evidence="9" id="KW-1185">Reference proteome</keyword>
<dbReference type="GO" id="GO:0006680">
    <property type="term" value="P:glucosylceramide catabolic process"/>
    <property type="evidence" value="ECO:0007669"/>
    <property type="project" value="TreeGrafter"/>
</dbReference>
<dbReference type="GO" id="GO:0016020">
    <property type="term" value="C:membrane"/>
    <property type="evidence" value="ECO:0007669"/>
    <property type="project" value="GOC"/>
</dbReference>
<evidence type="ECO:0008006" key="10">
    <source>
        <dbReference type="Google" id="ProtNLM"/>
    </source>
</evidence>
<accession>A0A8H7T2I8</accession>
<feature type="chain" id="PRO_5034218874" description="Glycoside hydrolase family 30 protein" evidence="5">
    <location>
        <begin position="19"/>
        <end position="467"/>
    </location>
</feature>
<protein>
    <recommendedName>
        <fullName evidence="10">Glycoside hydrolase family 30 protein</fullName>
    </recommendedName>
</protein>
<evidence type="ECO:0000256" key="4">
    <source>
        <dbReference type="SAM" id="MobiDB-lite"/>
    </source>
</evidence>
<dbReference type="Pfam" id="PF17189">
    <property type="entry name" value="Glyco_hydro_30C"/>
    <property type="match status" value="1"/>
</dbReference>
<feature type="domain" description="Endo-beta-1,6-galactanase-like" evidence="6">
    <location>
        <begin position="30"/>
        <end position="253"/>
    </location>
</feature>
<keyword evidence="2 5" id="KW-0732">Signal</keyword>
<evidence type="ECO:0000313" key="8">
    <source>
        <dbReference type="EMBL" id="KAG4414019.1"/>
    </source>
</evidence>
<dbReference type="InterPro" id="IPR039514">
    <property type="entry name" value="6GAL-like"/>
</dbReference>
<dbReference type="Proteomes" id="UP000664132">
    <property type="component" value="Unassembled WGS sequence"/>
</dbReference>
<comment type="caution">
    <text evidence="8">The sequence shown here is derived from an EMBL/GenBank/DDBJ whole genome shotgun (WGS) entry which is preliminary data.</text>
</comment>
<dbReference type="SUPFAM" id="SSF51011">
    <property type="entry name" value="Glycosyl hydrolase domain"/>
    <property type="match status" value="1"/>
</dbReference>
<proteinExistence type="inferred from homology"/>
<dbReference type="SUPFAM" id="SSF51445">
    <property type="entry name" value="(Trans)glycosidases"/>
    <property type="match status" value="1"/>
</dbReference>
<dbReference type="Pfam" id="PF14587">
    <property type="entry name" value="Glyco_hydr_30_2"/>
    <property type="match status" value="1"/>
</dbReference>
<sequence length="467" mass="49496">MRLLGILAVTAIVPVIAGWPDVSRRQASATITVDVTKKFQTMDGFGFAEAFQRANVIVNLPAQQQQEVLDLLFNATSGAGATILRIGIGSSPDSSSDHMNSIQPKNPGGPNASPKYIWDGKDSGQVFVAKEAYARGVRTFYANAWSAPGYMKTNENENNGGYLCGVTGQTCSSGDWKQAFANYLVQYIKFYQSEGINITHLGFLNEPEFAPSYAGMLSSGTQAASFIKVLSPTLAAANLSSVGINCCDSEGWGNQGTMTSQLESAVVESLLSTITSHAYTSGPNSPVNTIKREWQTENADLNGAWQTKWYSNGGAGEGMRWASHIHFAIVNANCSAYLYWIGLQTGATNSKLISVSGSTYSVSKRLWAFAQFARGARPGAVRVGTSGGSFSTSAYLNADGTLSVLVLNTGSSASAVSIGTKGFNGPKATAWVTDNTRDYAAMSAGWKGGVVNRTVPSRAMVSFILSP</sequence>
<evidence type="ECO:0000256" key="3">
    <source>
        <dbReference type="ARBA" id="ARBA00022801"/>
    </source>
</evidence>
<evidence type="ECO:0000256" key="5">
    <source>
        <dbReference type="SAM" id="SignalP"/>
    </source>
</evidence>
<evidence type="ECO:0000259" key="6">
    <source>
        <dbReference type="Pfam" id="PF14587"/>
    </source>
</evidence>
<keyword evidence="3" id="KW-0378">Hydrolase</keyword>
<dbReference type="InterPro" id="IPR017853">
    <property type="entry name" value="GH"/>
</dbReference>
<feature type="signal peptide" evidence="5">
    <location>
        <begin position="1"/>
        <end position="18"/>
    </location>
</feature>
<dbReference type="InterPro" id="IPR013780">
    <property type="entry name" value="Glyco_hydro_b"/>
</dbReference>
<dbReference type="Gene3D" id="2.60.40.1180">
    <property type="entry name" value="Golgi alpha-mannosidase II"/>
    <property type="match status" value="1"/>
</dbReference>
<name>A0A8H7T2I8_9HELO</name>
<dbReference type="OrthoDB" id="2012278at2759"/>
<dbReference type="AlphaFoldDB" id="A0A8H7T2I8"/>
<dbReference type="PANTHER" id="PTHR11069">
    <property type="entry name" value="GLUCOSYLCERAMIDASE"/>
    <property type="match status" value="1"/>
</dbReference>
<evidence type="ECO:0000313" key="9">
    <source>
        <dbReference type="Proteomes" id="UP000664132"/>
    </source>
</evidence>
<evidence type="ECO:0000256" key="1">
    <source>
        <dbReference type="ARBA" id="ARBA00005382"/>
    </source>
</evidence>
<dbReference type="GO" id="GO:0004348">
    <property type="term" value="F:glucosylceramidase activity"/>
    <property type="evidence" value="ECO:0007669"/>
    <property type="project" value="InterPro"/>
</dbReference>
<dbReference type="InterPro" id="IPR033452">
    <property type="entry name" value="GH30_C"/>
</dbReference>
<organism evidence="8 9">
    <name type="scientific">Cadophora malorum</name>
    <dbReference type="NCBI Taxonomy" id="108018"/>
    <lineage>
        <taxon>Eukaryota</taxon>
        <taxon>Fungi</taxon>
        <taxon>Dikarya</taxon>
        <taxon>Ascomycota</taxon>
        <taxon>Pezizomycotina</taxon>
        <taxon>Leotiomycetes</taxon>
        <taxon>Helotiales</taxon>
        <taxon>Ploettnerulaceae</taxon>
        <taxon>Cadophora</taxon>
    </lineage>
</organism>
<dbReference type="Gene3D" id="3.20.20.80">
    <property type="entry name" value="Glycosidases"/>
    <property type="match status" value="1"/>
</dbReference>